<evidence type="ECO:0000313" key="2">
    <source>
        <dbReference type="EMBL" id="KAK3375050.1"/>
    </source>
</evidence>
<accession>A0AAE0KFS1</accession>
<sequence length="86" mass="9225">MCFGAKCSTCSKQSWRGCGSHLPSVFANVKEEDWCVCEPKVEVNGTKYPPQAKMAMPTLPSWMKFGGGSKETTTDNATAEAASKTA</sequence>
<dbReference type="Proteomes" id="UP001285441">
    <property type="component" value="Unassembled WGS sequence"/>
</dbReference>
<keyword evidence="3" id="KW-1185">Reference proteome</keyword>
<protein>
    <submittedName>
        <fullName evidence="2">Uncharacterized protein</fullName>
    </submittedName>
</protein>
<feature type="region of interest" description="Disordered" evidence="1">
    <location>
        <begin position="63"/>
        <end position="86"/>
    </location>
</feature>
<proteinExistence type="predicted"/>
<reference evidence="2" key="1">
    <citation type="journal article" date="2023" name="Mol. Phylogenet. Evol.">
        <title>Genome-scale phylogeny and comparative genomics of the fungal order Sordariales.</title>
        <authorList>
            <person name="Hensen N."/>
            <person name="Bonometti L."/>
            <person name="Westerberg I."/>
            <person name="Brannstrom I.O."/>
            <person name="Guillou S."/>
            <person name="Cros-Aarteil S."/>
            <person name="Calhoun S."/>
            <person name="Haridas S."/>
            <person name="Kuo A."/>
            <person name="Mondo S."/>
            <person name="Pangilinan J."/>
            <person name="Riley R."/>
            <person name="LaButti K."/>
            <person name="Andreopoulos B."/>
            <person name="Lipzen A."/>
            <person name="Chen C."/>
            <person name="Yan M."/>
            <person name="Daum C."/>
            <person name="Ng V."/>
            <person name="Clum A."/>
            <person name="Steindorff A."/>
            <person name="Ohm R.A."/>
            <person name="Martin F."/>
            <person name="Silar P."/>
            <person name="Natvig D.O."/>
            <person name="Lalanne C."/>
            <person name="Gautier V."/>
            <person name="Ament-Velasquez S.L."/>
            <person name="Kruys A."/>
            <person name="Hutchinson M.I."/>
            <person name="Powell A.J."/>
            <person name="Barry K."/>
            <person name="Miller A.N."/>
            <person name="Grigoriev I.V."/>
            <person name="Debuchy R."/>
            <person name="Gladieux P."/>
            <person name="Hiltunen Thoren M."/>
            <person name="Johannesson H."/>
        </authorList>
    </citation>
    <scope>NUCLEOTIDE SEQUENCE</scope>
    <source>
        <strain evidence="2">CBS 232.78</strain>
    </source>
</reference>
<dbReference type="EMBL" id="JAULSW010000007">
    <property type="protein sequence ID" value="KAK3375050.1"/>
    <property type="molecule type" value="Genomic_DNA"/>
</dbReference>
<gene>
    <name evidence="2" type="ORF">B0H63DRAFT_526337</name>
</gene>
<evidence type="ECO:0000313" key="3">
    <source>
        <dbReference type="Proteomes" id="UP001285441"/>
    </source>
</evidence>
<comment type="caution">
    <text evidence="2">The sequence shown here is derived from an EMBL/GenBank/DDBJ whole genome shotgun (WGS) entry which is preliminary data.</text>
</comment>
<dbReference type="AlphaFoldDB" id="A0AAE0KFS1"/>
<evidence type="ECO:0000256" key="1">
    <source>
        <dbReference type="SAM" id="MobiDB-lite"/>
    </source>
</evidence>
<organism evidence="2 3">
    <name type="scientific">Podospora didyma</name>
    <dbReference type="NCBI Taxonomy" id="330526"/>
    <lineage>
        <taxon>Eukaryota</taxon>
        <taxon>Fungi</taxon>
        <taxon>Dikarya</taxon>
        <taxon>Ascomycota</taxon>
        <taxon>Pezizomycotina</taxon>
        <taxon>Sordariomycetes</taxon>
        <taxon>Sordariomycetidae</taxon>
        <taxon>Sordariales</taxon>
        <taxon>Podosporaceae</taxon>
        <taxon>Podospora</taxon>
    </lineage>
</organism>
<reference evidence="2" key="2">
    <citation type="submission" date="2023-06" db="EMBL/GenBank/DDBJ databases">
        <authorList>
            <consortium name="Lawrence Berkeley National Laboratory"/>
            <person name="Haridas S."/>
            <person name="Hensen N."/>
            <person name="Bonometti L."/>
            <person name="Westerberg I."/>
            <person name="Brannstrom I.O."/>
            <person name="Guillou S."/>
            <person name="Cros-Aarteil S."/>
            <person name="Calhoun S."/>
            <person name="Kuo A."/>
            <person name="Mondo S."/>
            <person name="Pangilinan J."/>
            <person name="Riley R."/>
            <person name="LaButti K."/>
            <person name="Andreopoulos B."/>
            <person name="Lipzen A."/>
            <person name="Chen C."/>
            <person name="Yanf M."/>
            <person name="Daum C."/>
            <person name="Ng V."/>
            <person name="Clum A."/>
            <person name="Steindorff A."/>
            <person name="Ohm R."/>
            <person name="Martin F."/>
            <person name="Silar P."/>
            <person name="Natvig D."/>
            <person name="Lalanne C."/>
            <person name="Gautier V."/>
            <person name="Ament-velasquez S.L."/>
            <person name="Kruys A."/>
            <person name="Hutchinson M.I."/>
            <person name="Powell A.J."/>
            <person name="Barry K."/>
            <person name="Miller A.N."/>
            <person name="Grigoriev I.V."/>
            <person name="Debuchy R."/>
            <person name="Gladieux P."/>
            <person name="Thoren M.H."/>
            <person name="Johannesson H."/>
        </authorList>
    </citation>
    <scope>NUCLEOTIDE SEQUENCE</scope>
    <source>
        <strain evidence="2">CBS 232.78</strain>
    </source>
</reference>
<dbReference type="PANTHER" id="PTHR34724">
    <property type="entry name" value="OS12G0596101 PROTEIN"/>
    <property type="match status" value="1"/>
</dbReference>
<dbReference type="PANTHER" id="PTHR34724:SF2">
    <property type="entry name" value="OS12G0596101 PROTEIN"/>
    <property type="match status" value="1"/>
</dbReference>
<name>A0AAE0KFS1_9PEZI</name>
<feature type="compositionally biased region" description="Low complexity" evidence="1">
    <location>
        <begin position="74"/>
        <end position="86"/>
    </location>
</feature>